<dbReference type="AlphaFoldDB" id="A0A286RIH1"/>
<organism evidence="1 2">
    <name type="scientific">Thermogutta terrifontis</name>
    <dbReference type="NCBI Taxonomy" id="1331910"/>
    <lineage>
        <taxon>Bacteria</taxon>
        <taxon>Pseudomonadati</taxon>
        <taxon>Planctomycetota</taxon>
        <taxon>Planctomycetia</taxon>
        <taxon>Pirellulales</taxon>
        <taxon>Thermoguttaceae</taxon>
        <taxon>Thermogutta</taxon>
    </lineage>
</organism>
<evidence type="ECO:0000313" key="1">
    <source>
        <dbReference type="EMBL" id="ASV75761.1"/>
    </source>
</evidence>
<reference evidence="1 2" key="1">
    <citation type="journal article" name="Front. Microbiol.">
        <title>Sugar Metabolism of the First Thermophilic Planctomycete Thermogutta terrifontis: Comparative Genomic and Transcriptomic Approaches.</title>
        <authorList>
            <person name="Elcheninov A.G."/>
            <person name="Menzel P."/>
            <person name="Gudbergsdottir S.R."/>
            <person name="Slesarev A.I."/>
            <person name="Kadnikov V.V."/>
            <person name="Krogh A."/>
            <person name="Bonch-Osmolovskaya E.A."/>
            <person name="Peng X."/>
            <person name="Kublanov I.V."/>
        </authorList>
    </citation>
    <scope>NUCLEOTIDE SEQUENCE [LARGE SCALE GENOMIC DNA]</scope>
    <source>
        <strain evidence="1 2">R1</strain>
    </source>
</reference>
<evidence type="ECO:0000313" key="2">
    <source>
        <dbReference type="Proteomes" id="UP000215086"/>
    </source>
</evidence>
<dbReference type="KEGG" id="ttf:THTE_3159"/>
<protein>
    <submittedName>
        <fullName evidence="1">Uncharacterized protein</fullName>
    </submittedName>
</protein>
<accession>A0A286RIH1</accession>
<keyword evidence="2" id="KW-1185">Reference proteome</keyword>
<dbReference type="EMBL" id="CP018477">
    <property type="protein sequence ID" value="ASV75761.1"/>
    <property type="molecule type" value="Genomic_DNA"/>
</dbReference>
<sequence>MRFSPEGSLPEGPGCQVRGSTFDHPFLYHRARQACPSEKIHKASRAAKWTEFQ</sequence>
<proteinExistence type="predicted"/>
<gene>
    <name evidence="1" type="ORF">THTE_3159</name>
</gene>
<name>A0A286RIH1_9BACT</name>
<dbReference type="Proteomes" id="UP000215086">
    <property type="component" value="Chromosome"/>
</dbReference>